<evidence type="ECO:0000313" key="1">
    <source>
        <dbReference type="EMBL" id="RHZ77961.1"/>
    </source>
</evidence>
<name>A0A397IPR0_9GLOM</name>
<sequence length="242" mass="27453">MLLIAQISCLALHTLRPRFFSIQKRALGYEPPDELISPLVSEFTIEDLEALKVSFCPALSRNAVIPLVDTPQNLPLTLIDPNFDVKNIKGISDKYAKTFLDKLHDVTKNSSFDKGTGEFETDSLVTDLLSNVVDMNGCPLKIRRHPLCQLVTYDKFVIARPKFVVDMERTAMIADKHLKNKMLARKSGFGEVQIAGEILAQSVVIERWPVENEKQNSLDFAEPEKRKIILEALTKIREYLLR</sequence>
<gene>
    <name evidence="1" type="ORF">Glove_168g244</name>
</gene>
<dbReference type="EMBL" id="PQFF01000158">
    <property type="protein sequence ID" value="RHZ77961.1"/>
    <property type="molecule type" value="Genomic_DNA"/>
</dbReference>
<accession>A0A397IPR0</accession>
<dbReference type="AlphaFoldDB" id="A0A397IPR0"/>
<comment type="caution">
    <text evidence="1">The sequence shown here is derived from an EMBL/GenBank/DDBJ whole genome shotgun (WGS) entry which is preliminary data.</text>
</comment>
<evidence type="ECO:0000313" key="2">
    <source>
        <dbReference type="Proteomes" id="UP000266861"/>
    </source>
</evidence>
<organism evidence="1 2">
    <name type="scientific">Diversispora epigaea</name>
    <dbReference type="NCBI Taxonomy" id="1348612"/>
    <lineage>
        <taxon>Eukaryota</taxon>
        <taxon>Fungi</taxon>
        <taxon>Fungi incertae sedis</taxon>
        <taxon>Mucoromycota</taxon>
        <taxon>Glomeromycotina</taxon>
        <taxon>Glomeromycetes</taxon>
        <taxon>Diversisporales</taxon>
        <taxon>Diversisporaceae</taxon>
        <taxon>Diversispora</taxon>
    </lineage>
</organism>
<keyword evidence="2" id="KW-1185">Reference proteome</keyword>
<protein>
    <submittedName>
        <fullName evidence="1">Uncharacterized protein</fullName>
    </submittedName>
</protein>
<proteinExistence type="predicted"/>
<reference evidence="1 2" key="1">
    <citation type="submission" date="2018-08" db="EMBL/GenBank/DDBJ databases">
        <title>Genome and evolution of the arbuscular mycorrhizal fungus Diversispora epigaea (formerly Glomus versiforme) and its bacterial endosymbionts.</title>
        <authorList>
            <person name="Sun X."/>
            <person name="Fei Z."/>
            <person name="Harrison M."/>
        </authorList>
    </citation>
    <scope>NUCLEOTIDE SEQUENCE [LARGE SCALE GENOMIC DNA]</scope>
    <source>
        <strain evidence="1 2">IT104</strain>
    </source>
</reference>
<dbReference type="Proteomes" id="UP000266861">
    <property type="component" value="Unassembled WGS sequence"/>
</dbReference>